<evidence type="ECO:0000259" key="1">
    <source>
        <dbReference type="Pfam" id="PF10091"/>
    </source>
</evidence>
<organism evidence="2 3">
    <name type="scientific">Oryzicola mucosus</name>
    <dbReference type="NCBI Taxonomy" id="2767425"/>
    <lineage>
        <taxon>Bacteria</taxon>
        <taxon>Pseudomonadati</taxon>
        <taxon>Pseudomonadota</taxon>
        <taxon>Alphaproteobacteria</taxon>
        <taxon>Hyphomicrobiales</taxon>
        <taxon>Phyllobacteriaceae</taxon>
        <taxon>Oryzicola</taxon>
    </lineage>
</organism>
<evidence type="ECO:0000313" key="3">
    <source>
        <dbReference type="Proteomes" id="UP000643405"/>
    </source>
</evidence>
<reference evidence="2" key="1">
    <citation type="submission" date="2020-09" db="EMBL/GenBank/DDBJ databases">
        <title>Genome seq and assembly of Tianweitania sp.</title>
        <authorList>
            <person name="Chhetri G."/>
        </authorList>
    </citation>
    <scope>NUCLEOTIDE SEQUENCE</scope>
    <source>
        <strain evidence="2">Rool2</strain>
    </source>
</reference>
<dbReference type="AlphaFoldDB" id="A0A8J6PVE4"/>
<gene>
    <name evidence="2" type="ORF">ICI42_12675</name>
</gene>
<accession>A0A8J6PVE4</accession>
<keyword evidence="3" id="KW-1185">Reference proteome</keyword>
<sequence>MDTIVDIPTDAELLDSLQRRTFEYFLHEERHENGLVRDRTREGSPASIAATGFALSAYTVGVERGLMQRADACQRTLAALRFFSNSEQSEAPHATGHRGFYYHFLDMETGRRAWKCELSTIDTALLMAGILTVGAYFSRDTAEEKEIRALSDALYRRVDWQWAQNGGAALSLGWKPKRGFLPYRWEGYSEALILYVLALGSPTFPIGPEAYAAWTAGHRWKTIYGREMVYAGPLFIHQFAHIWLDLRGIQDAYMRKKGSDYFQNSREATYVQRDYAIRNPRGFREYDANCWGLTASDGPGPLTRRVDGKERRFYSYRARGAPYGPDDGTLSPWSAVASLPFAPEIVLPTIRHFHEIDLRDGNPYGFTCSFNPTLAEDGDPIGWASCEHVGINQGPIPLMIENHRTGFLWTLMRGCPHIVRGLRRAGFTGGWLS</sequence>
<dbReference type="InterPro" id="IPR016883">
    <property type="entry name" value="UCP028431"/>
</dbReference>
<comment type="caution">
    <text evidence="2">The sequence shown here is derived from an EMBL/GenBank/DDBJ whole genome shotgun (WGS) entry which is preliminary data.</text>
</comment>
<protein>
    <recommendedName>
        <fullName evidence="1">Glycoamylase-like domain-containing protein</fullName>
    </recommendedName>
</protein>
<name>A0A8J6PVE4_9HYPH</name>
<dbReference type="InterPro" id="IPR019282">
    <property type="entry name" value="Glycoamylase-like_cons_dom"/>
</dbReference>
<dbReference type="Proteomes" id="UP000643405">
    <property type="component" value="Unassembled WGS sequence"/>
</dbReference>
<dbReference type="EMBL" id="JACVVX010000003">
    <property type="protein sequence ID" value="MBD0415516.1"/>
    <property type="molecule type" value="Genomic_DNA"/>
</dbReference>
<proteinExistence type="predicted"/>
<feature type="domain" description="Glycoamylase-like" evidence="1">
    <location>
        <begin position="182"/>
        <end position="416"/>
    </location>
</feature>
<dbReference type="RefSeq" id="WP_188164927.1">
    <property type="nucleotide sequence ID" value="NZ_JACVVX010000003.1"/>
</dbReference>
<evidence type="ECO:0000313" key="2">
    <source>
        <dbReference type="EMBL" id="MBD0415516.1"/>
    </source>
</evidence>
<dbReference type="Pfam" id="PF10091">
    <property type="entry name" value="Glycoamylase"/>
    <property type="match status" value="1"/>
</dbReference>
<dbReference type="Gene3D" id="1.50.10.140">
    <property type="match status" value="1"/>
</dbReference>
<dbReference type="PIRSF" id="PIRSF028431">
    <property type="entry name" value="UCP028431"/>
    <property type="match status" value="1"/>
</dbReference>